<evidence type="ECO:0000256" key="3">
    <source>
        <dbReference type="ARBA" id="ARBA00023002"/>
    </source>
</evidence>
<dbReference type="EC" id="1.11.1.24" evidence="6"/>
<feature type="disulfide bond" description="Redox-active" evidence="6">
    <location>
        <begin position="81"/>
        <end position="115"/>
    </location>
</feature>
<dbReference type="KEGG" id="plt:Plut_0730"/>
<evidence type="ECO:0000256" key="6">
    <source>
        <dbReference type="HAMAP-Rule" id="MF_00269"/>
    </source>
</evidence>
<keyword evidence="2 6" id="KW-0049">Antioxidant</keyword>
<feature type="domain" description="Thioredoxin" evidence="7">
    <location>
        <begin position="39"/>
        <end position="187"/>
    </location>
</feature>
<dbReference type="eggNOG" id="COG2077">
    <property type="taxonomic scope" value="Bacteria"/>
</dbReference>
<dbReference type="InterPro" id="IPR002065">
    <property type="entry name" value="TPX"/>
</dbReference>
<comment type="similarity">
    <text evidence="6">Belongs to the peroxiredoxin family. Tpx subfamily.</text>
</comment>
<keyword evidence="3 6" id="KW-0560">Oxidoreductase</keyword>
<dbReference type="EMBL" id="CP000096">
    <property type="protein sequence ID" value="ABB23605.1"/>
    <property type="molecule type" value="Genomic_DNA"/>
</dbReference>
<reference evidence="9" key="1">
    <citation type="submission" date="2005-08" db="EMBL/GenBank/DDBJ databases">
        <title>Complete sequence of Pelodictyon luteolum DSM 273.</title>
        <authorList>
            <consortium name="US DOE Joint Genome Institute"/>
            <person name="Copeland A."/>
            <person name="Lucas S."/>
            <person name="Lapidus A."/>
            <person name="Barry K."/>
            <person name="Detter J.C."/>
            <person name="Glavina T."/>
            <person name="Hammon N."/>
            <person name="Israni S."/>
            <person name="Pitluck S."/>
            <person name="Bryant D."/>
            <person name="Schmutz J."/>
            <person name="Larimer F."/>
            <person name="Land M."/>
            <person name="Kyrpides N."/>
            <person name="Ivanova N."/>
            <person name="Richardson P."/>
        </authorList>
    </citation>
    <scope>NUCLEOTIDE SEQUENCE [LARGE SCALE GENOMIC DNA]</scope>
    <source>
        <strain evidence="9">DSM 273 / BCRC 81028 / 2530</strain>
    </source>
</reference>
<dbReference type="InterPro" id="IPR050455">
    <property type="entry name" value="Tpx_Peroxidase_subfamily"/>
</dbReference>
<dbReference type="InterPro" id="IPR013740">
    <property type="entry name" value="Redoxin"/>
</dbReference>
<dbReference type="PROSITE" id="PS51352">
    <property type="entry name" value="THIOREDOXIN_2"/>
    <property type="match status" value="1"/>
</dbReference>
<dbReference type="InterPro" id="IPR018219">
    <property type="entry name" value="Tpx_CS"/>
</dbReference>
<gene>
    <name evidence="6" type="primary">tpx</name>
    <name evidence="8" type="ordered locus">Plut_0730</name>
</gene>
<dbReference type="STRING" id="319225.Plut_0730"/>
<dbReference type="GO" id="GO:0008379">
    <property type="term" value="F:thioredoxin peroxidase activity"/>
    <property type="evidence" value="ECO:0007669"/>
    <property type="project" value="UniProtKB-UniRule"/>
</dbReference>
<dbReference type="SUPFAM" id="SSF52833">
    <property type="entry name" value="Thioredoxin-like"/>
    <property type="match status" value="1"/>
</dbReference>
<evidence type="ECO:0000256" key="2">
    <source>
        <dbReference type="ARBA" id="ARBA00022862"/>
    </source>
</evidence>
<protein>
    <recommendedName>
        <fullName evidence="6">Thiol peroxidase</fullName>
        <shortName evidence="6">Tpx</shortName>
        <ecNumber evidence="6">1.11.1.24</ecNumber>
    </recommendedName>
    <alternativeName>
        <fullName evidence="6">Peroxiredoxin tpx</fullName>
        <shortName evidence="6">Prx</shortName>
    </alternativeName>
    <alternativeName>
        <fullName evidence="6">Thioredoxin peroxidase</fullName>
    </alternativeName>
    <alternativeName>
        <fullName evidence="6">Thioredoxin-dependent peroxiredoxin</fullName>
    </alternativeName>
</protein>
<dbReference type="CDD" id="cd03014">
    <property type="entry name" value="PRX_Atyp2cys"/>
    <property type="match status" value="1"/>
</dbReference>
<organism evidence="8 9">
    <name type="scientific">Chlorobium luteolum (strain DSM 273 / BCRC 81028 / 2530)</name>
    <name type="common">Pelodictyon luteolum</name>
    <dbReference type="NCBI Taxonomy" id="319225"/>
    <lineage>
        <taxon>Bacteria</taxon>
        <taxon>Pseudomonadati</taxon>
        <taxon>Chlorobiota</taxon>
        <taxon>Chlorobiia</taxon>
        <taxon>Chlorobiales</taxon>
        <taxon>Chlorobiaceae</taxon>
        <taxon>Chlorobium/Pelodictyon group</taxon>
        <taxon>Pelodictyon</taxon>
    </lineage>
</organism>
<dbReference type="AlphaFoldDB" id="Q3B4X6"/>
<dbReference type="HOGENOM" id="CLU_042529_12_2_10"/>
<dbReference type="Proteomes" id="UP000002709">
    <property type="component" value="Chromosome"/>
</dbReference>
<dbReference type="InterPro" id="IPR036249">
    <property type="entry name" value="Thioredoxin-like_sf"/>
</dbReference>
<name>Q3B4X6_CHLL3</name>
<dbReference type="PANTHER" id="PTHR43110">
    <property type="entry name" value="THIOL PEROXIDASE"/>
    <property type="match status" value="1"/>
</dbReference>
<sequence length="187" mass="20094">MTDGSFLLGVFFFFKPINDLFMATITLKGNPVHTSGTLPAVGTEAPFFCLVKTDLSEAGPADFAGRRMVLNIFPSLDTAVCAASVRRFNQEAAALDNTVVLCISADLPFAHNRFCELEGLTDVIALSVFRSPEFGRDYGVTLTDGPLKGLLSRAVVVVDADGRVAYSEQVPEIVQEPDYAAALKALQ</sequence>
<accession>Q3B4X6</accession>
<keyword evidence="9" id="KW-1185">Reference proteome</keyword>
<evidence type="ECO:0000256" key="5">
    <source>
        <dbReference type="ARBA" id="ARBA00023284"/>
    </source>
</evidence>
<keyword evidence="4 6" id="KW-1015">Disulfide bond</keyword>
<feature type="active site" description="Cysteine sulfenic acid (-SOH) intermediate" evidence="6">
    <location>
        <position position="81"/>
    </location>
</feature>
<dbReference type="Gene3D" id="3.40.30.10">
    <property type="entry name" value="Glutaredoxin"/>
    <property type="match status" value="1"/>
</dbReference>
<keyword evidence="5 6" id="KW-0676">Redox-active center</keyword>
<dbReference type="PANTHER" id="PTHR43110:SF1">
    <property type="entry name" value="THIOL PEROXIDASE"/>
    <property type="match status" value="1"/>
</dbReference>
<comment type="function">
    <text evidence="6">Thiol-specific peroxidase that catalyzes the reduction of hydrogen peroxide and organic hydroperoxides to water and alcohols, respectively. Plays a role in cell protection against oxidative stress by detoxifying peroxides.</text>
</comment>
<evidence type="ECO:0000259" key="7">
    <source>
        <dbReference type="PROSITE" id="PS51352"/>
    </source>
</evidence>
<evidence type="ECO:0000313" key="8">
    <source>
        <dbReference type="EMBL" id="ABB23605.1"/>
    </source>
</evidence>
<evidence type="ECO:0000256" key="4">
    <source>
        <dbReference type="ARBA" id="ARBA00023157"/>
    </source>
</evidence>
<dbReference type="NCBIfam" id="NF001808">
    <property type="entry name" value="PRK00522.1"/>
    <property type="match status" value="1"/>
</dbReference>
<proteinExistence type="inferred from homology"/>
<dbReference type="Pfam" id="PF08534">
    <property type="entry name" value="Redoxin"/>
    <property type="match status" value="1"/>
</dbReference>
<evidence type="ECO:0000256" key="1">
    <source>
        <dbReference type="ARBA" id="ARBA00022559"/>
    </source>
</evidence>
<keyword evidence="1 6" id="KW-0575">Peroxidase</keyword>
<evidence type="ECO:0000313" key="9">
    <source>
        <dbReference type="Proteomes" id="UP000002709"/>
    </source>
</evidence>
<dbReference type="PROSITE" id="PS01265">
    <property type="entry name" value="TPX"/>
    <property type="match status" value="1"/>
</dbReference>
<comment type="catalytic activity">
    <reaction evidence="6">
        <text>a hydroperoxide + [thioredoxin]-dithiol = an alcohol + [thioredoxin]-disulfide + H2O</text>
        <dbReference type="Rhea" id="RHEA:62620"/>
        <dbReference type="Rhea" id="RHEA-COMP:10698"/>
        <dbReference type="Rhea" id="RHEA-COMP:10700"/>
        <dbReference type="ChEBI" id="CHEBI:15377"/>
        <dbReference type="ChEBI" id="CHEBI:29950"/>
        <dbReference type="ChEBI" id="CHEBI:30879"/>
        <dbReference type="ChEBI" id="CHEBI:35924"/>
        <dbReference type="ChEBI" id="CHEBI:50058"/>
        <dbReference type="EC" id="1.11.1.24"/>
    </reaction>
</comment>
<comment type="miscellaneous">
    <text evidence="6">The active site is a conserved redox-active cysteine residue, the peroxidatic cysteine (C(P)), which makes the nucleophilic attack on the peroxide substrate. The peroxide oxidizes the C(P)-SH to cysteine sulfenic acid (C(P)-SOH), which then reacts with another cysteine residue, the resolving cysteine (C(R)), to form a disulfide bridge. The disulfide is subsequently reduced by an appropriate electron donor to complete the catalytic cycle. In this atypical 2-Cys peroxiredoxin, C(R) is present in the same subunit to form an intramolecular disulfide. The disulfide is subsequently reduced by thioredoxin.</text>
</comment>
<dbReference type="InterPro" id="IPR013766">
    <property type="entry name" value="Thioredoxin_domain"/>
</dbReference>
<comment type="subunit">
    <text evidence="6">Homodimer.</text>
</comment>
<dbReference type="HAMAP" id="MF_00269">
    <property type="entry name" value="Tpx"/>
    <property type="match status" value="1"/>
</dbReference>